<accession>A0AA46TJ66</accession>
<dbReference type="EMBL" id="CP094970">
    <property type="protein sequence ID" value="UYM05468.1"/>
    <property type="molecule type" value="Genomic_DNA"/>
</dbReference>
<keyword evidence="4" id="KW-1185">Reference proteome</keyword>
<dbReference type="Proteomes" id="UP001164390">
    <property type="component" value="Chromosome"/>
</dbReference>
<dbReference type="KEGG" id="sgrg:L0C25_23660"/>
<gene>
    <name evidence="3" type="ORF">L0C25_23660</name>
</gene>
<protein>
    <submittedName>
        <fullName evidence="3">Phage major capsid protein</fullName>
    </submittedName>
</protein>
<evidence type="ECO:0000256" key="1">
    <source>
        <dbReference type="ARBA" id="ARBA00004328"/>
    </source>
</evidence>
<dbReference type="Pfam" id="PF05065">
    <property type="entry name" value="Phage_capsid"/>
    <property type="match status" value="1"/>
</dbReference>
<evidence type="ECO:0000313" key="4">
    <source>
        <dbReference type="Proteomes" id="UP001164390"/>
    </source>
</evidence>
<dbReference type="Gene3D" id="3.30.2320.10">
    <property type="entry name" value="hypothetical protein PF0899 domain"/>
    <property type="match status" value="1"/>
</dbReference>
<sequence>MAMYTTTDDVGGLLPEQIGALVVQPVIDGSVAAQIGTVVTIGSTTYRVPLVTADPAAAWVAEGAEISPADATMDELECTPSKVAGLTIISRELAEDSSPAAQQVVGDGLARDIARKVDAAFFDADGATTNGPGGLEALTMSTANYAADGPANLDWAAEAISKSEQKGGSLTSFVTDPATALVLAKVKEGTASNAPLLGRDATSATSRSVLGVPLLVSSSVTAGTIYGIDSRFVQVVVRDNTRLEVDKSAYFSSDRVGVKATMRVGFAFTHPLALVKVTESA</sequence>
<name>A0AA46TJ66_9ACTN</name>
<evidence type="ECO:0000313" key="3">
    <source>
        <dbReference type="EMBL" id="UYM05468.1"/>
    </source>
</evidence>
<dbReference type="Gene3D" id="3.30.2400.10">
    <property type="entry name" value="Major capsid protein gp5"/>
    <property type="match status" value="1"/>
</dbReference>
<dbReference type="RefSeq" id="WP_271634303.1">
    <property type="nucleotide sequence ID" value="NZ_CP094970.1"/>
</dbReference>
<reference evidence="3" key="1">
    <citation type="submission" date="2022-01" db="EMBL/GenBank/DDBJ databases">
        <title>Nocardioidaceae gen. sp. A5X3R13.</title>
        <authorList>
            <person name="Lopez Marin M.A."/>
            <person name="Uhlik O."/>
        </authorList>
    </citation>
    <scope>NUCLEOTIDE SEQUENCE</scope>
    <source>
        <strain evidence="3">A5X3R13</strain>
    </source>
</reference>
<dbReference type="NCBIfam" id="TIGR01554">
    <property type="entry name" value="major_cap_HK97"/>
    <property type="match status" value="1"/>
</dbReference>
<dbReference type="InterPro" id="IPR054612">
    <property type="entry name" value="Phage_capsid-like_C"/>
</dbReference>
<comment type="subcellular location">
    <subcellularLocation>
        <location evidence="1">Virion</location>
    </subcellularLocation>
</comment>
<dbReference type="InterPro" id="IPR024455">
    <property type="entry name" value="Phage_capsid"/>
</dbReference>
<dbReference type="SUPFAM" id="SSF56563">
    <property type="entry name" value="Major capsid protein gp5"/>
    <property type="match status" value="1"/>
</dbReference>
<evidence type="ECO:0000259" key="2">
    <source>
        <dbReference type="Pfam" id="PF05065"/>
    </source>
</evidence>
<proteinExistence type="predicted"/>
<organism evidence="3 4">
    <name type="scientific">Solicola gregarius</name>
    <dbReference type="NCBI Taxonomy" id="2908642"/>
    <lineage>
        <taxon>Bacteria</taxon>
        <taxon>Bacillati</taxon>
        <taxon>Actinomycetota</taxon>
        <taxon>Actinomycetes</taxon>
        <taxon>Propionibacteriales</taxon>
        <taxon>Nocardioidaceae</taxon>
        <taxon>Solicola</taxon>
    </lineage>
</organism>
<dbReference type="AlphaFoldDB" id="A0AA46TJ66"/>
<feature type="domain" description="Phage capsid-like C-terminal" evidence="2">
    <location>
        <begin position="11"/>
        <end position="277"/>
    </location>
</feature>